<reference evidence="8 9" key="1">
    <citation type="submission" date="2014-01" db="EMBL/GenBank/DDBJ databases">
        <title>Full genme sequencing of cellulolytic bacterium Gynuella sunshinyii YC6258T gen. nov., sp. nov.</title>
        <authorList>
            <person name="Khan H."/>
            <person name="Chung E.J."/>
            <person name="Chung Y.R."/>
        </authorList>
    </citation>
    <scope>NUCLEOTIDE SEQUENCE [LARGE SCALE GENOMIC DNA]</scope>
    <source>
        <strain evidence="8 9">YC6258</strain>
    </source>
</reference>
<feature type="DNA-binding region" description="H-T-H motif" evidence="6">
    <location>
        <begin position="32"/>
        <end position="51"/>
    </location>
</feature>
<dbReference type="HOGENOM" id="CLU_069356_5_0_6"/>
<dbReference type="RefSeq" id="WP_044616024.1">
    <property type="nucleotide sequence ID" value="NZ_CP007142.1"/>
</dbReference>
<dbReference type="KEGG" id="gsn:YC6258_01080"/>
<dbReference type="Gene3D" id="1.10.357.10">
    <property type="entry name" value="Tetracycline Repressor, domain 2"/>
    <property type="match status" value="1"/>
</dbReference>
<dbReference type="PANTHER" id="PTHR43479">
    <property type="entry name" value="ACREF/ENVCD OPERON REPRESSOR-RELATED"/>
    <property type="match status" value="1"/>
</dbReference>
<dbReference type="GO" id="GO:0051301">
    <property type="term" value="P:cell division"/>
    <property type="evidence" value="ECO:0007669"/>
    <property type="project" value="UniProtKB-KW"/>
</dbReference>
<organism evidence="8 9">
    <name type="scientific">Gynuella sunshinyii YC6258</name>
    <dbReference type="NCBI Taxonomy" id="1445510"/>
    <lineage>
        <taxon>Bacteria</taxon>
        <taxon>Pseudomonadati</taxon>
        <taxon>Pseudomonadota</taxon>
        <taxon>Gammaproteobacteria</taxon>
        <taxon>Oceanospirillales</taxon>
        <taxon>Saccharospirillaceae</taxon>
        <taxon>Gynuella</taxon>
    </lineage>
</organism>
<dbReference type="STRING" id="1445510.YC6258_01080"/>
<evidence type="ECO:0000256" key="4">
    <source>
        <dbReference type="ARBA" id="ARBA00023306"/>
    </source>
</evidence>
<evidence type="ECO:0000313" key="9">
    <source>
        <dbReference type="Proteomes" id="UP000032266"/>
    </source>
</evidence>
<proteinExistence type="inferred from homology"/>
<dbReference type="GO" id="GO:0010974">
    <property type="term" value="P:negative regulation of division septum assembly"/>
    <property type="evidence" value="ECO:0007669"/>
    <property type="project" value="InterPro"/>
</dbReference>
<name>A0A0C5VIF0_9GAMM</name>
<dbReference type="EMBL" id="CP007142">
    <property type="protein sequence ID" value="AJQ93128.1"/>
    <property type="molecule type" value="Genomic_DNA"/>
</dbReference>
<evidence type="ECO:0000256" key="1">
    <source>
        <dbReference type="ARBA" id="ARBA00022490"/>
    </source>
</evidence>
<evidence type="ECO:0000256" key="6">
    <source>
        <dbReference type="PROSITE-ProRule" id="PRU00335"/>
    </source>
</evidence>
<dbReference type="InterPro" id="IPR054580">
    <property type="entry name" value="SlmA-like_C"/>
</dbReference>
<dbReference type="PROSITE" id="PS01081">
    <property type="entry name" value="HTH_TETR_1"/>
    <property type="match status" value="1"/>
</dbReference>
<dbReference type="InterPro" id="IPR050624">
    <property type="entry name" value="HTH-type_Tx_Regulator"/>
</dbReference>
<keyword evidence="9" id="KW-1185">Reference proteome</keyword>
<dbReference type="HAMAP" id="MF_01839">
    <property type="entry name" value="NO_factor_SlmA"/>
    <property type="match status" value="1"/>
</dbReference>
<dbReference type="GO" id="GO:0043565">
    <property type="term" value="F:sequence-specific DNA binding"/>
    <property type="evidence" value="ECO:0007669"/>
    <property type="project" value="UniProtKB-UniRule"/>
</dbReference>
<dbReference type="AlphaFoldDB" id="A0A0C5VIF0"/>
<evidence type="ECO:0000256" key="3">
    <source>
        <dbReference type="ARBA" id="ARBA00023125"/>
    </source>
</evidence>
<evidence type="ECO:0000313" key="8">
    <source>
        <dbReference type="EMBL" id="AJQ93128.1"/>
    </source>
</evidence>
<evidence type="ECO:0000259" key="7">
    <source>
        <dbReference type="PROSITE" id="PS50977"/>
    </source>
</evidence>
<dbReference type="InterPro" id="IPR023769">
    <property type="entry name" value="NO_SlmA"/>
</dbReference>
<dbReference type="Pfam" id="PF22276">
    <property type="entry name" value="SlmA-like_C"/>
    <property type="match status" value="1"/>
</dbReference>
<evidence type="ECO:0000256" key="2">
    <source>
        <dbReference type="ARBA" id="ARBA00022618"/>
    </source>
</evidence>
<keyword evidence="1 5" id="KW-0963">Cytoplasm</keyword>
<keyword evidence="4 5" id="KW-0131">Cell cycle</keyword>
<comment type="subunit">
    <text evidence="5">Homodimer. Interacts with FtsZ.</text>
</comment>
<comment type="similarity">
    <text evidence="5">Belongs to the nucleoid occlusion factor SlmA family.</text>
</comment>
<evidence type="ECO:0000256" key="5">
    <source>
        <dbReference type="HAMAP-Rule" id="MF_01839"/>
    </source>
</evidence>
<gene>
    <name evidence="5" type="primary">slmA</name>
    <name evidence="8" type="ORF">YC6258_01080</name>
</gene>
<dbReference type="PROSITE" id="PS50977">
    <property type="entry name" value="HTH_TETR_2"/>
    <property type="match status" value="1"/>
</dbReference>
<keyword evidence="2 5" id="KW-0132">Cell division</keyword>
<comment type="function">
    <text evidence="5">Required for nucleoid occlusion (NO) phenomenon, which prevents Z-ring formation and cell division over the nucleoid. Acts as a DNA-associated cell division inhibitor that binds simultaneously chromosomal DNA and FtsZ, and disrupts the assembly of FtsZ polymers. SlmA-DNA-binding sequences (SBS) are dispersed on non-Ter regions of the chromosome, preventing FtsZ polymerization at these regions.</text>
</comment>
<sequence length="199" mass="22623">MIQAVPKKINRREQILQSLAQMLENQPGSPITTAKLANAVGVSEAALYRHFPSKAKMFEGLISFIEETLFSRINRILQEEKQTEIRCSAILTLILTFAEKNPGMCRILNGDALAGETDRLRQRVAQLFDRLDTQLKQVFRETEIREDAQLRLPVNASSNLALAVVQGRIGEFVRTEFAHSPTQYWKEQWPALAHALFVF</sequence>
<dbReference type="GO" id="GO:0005737">
    <property type="term" value="C:cytoplasm"/>
    <property type="evidence" value="ECO:0007669"/>
    <property type="project" value="UniProtKB-UniRule"/>
</dbReference>
<dbReference type="InterPro" id="IPR001647">
    <property type="entry name" value="HTH_TetR"/>
</dbReference>
<feature type="domain" description="HTH tetR-type" evidence="7">
    <location>
        <begin position="9"/>
        <end position="69"/>
    </location>
</feature>
<protein>
    <recommendedName>
        <fullName evidence="5">Nucleoid occlusion factor SlmA</fullName>
    </recommendedName>
</protein>
<comment type="subcellular location">
    <subcellularLocation>
        <location evidence="5">Cytoplasm</location>
        <location evidence="5">Nucleoid</location>
    </subcellularLocation>
</comment>
<dbReference type="PATRIC" id="fig|1445510.3.peg.1056"/>
<accession>A0A0C5VIF0</accession>
<dbReference type="InterPro" id="IPR009057">
    <property type="entry name" value="Homeodomain-like_sf"/>
</dbReference>
<dbReference type="OrthoDB" id="9179041at2"/>
<dbReference type="GO" id="GO:0043590">
    <property type="term" value="C:bacterial nucleoid"/>
    <property type="evidence" value="ECO:0007669"/>
    <property type="project" value="UniProtKB-UniRule"/>
</dbReference>
<dbReference type="Pfam" id="PF00440">
    <property type="entry name" value="TetR_N"/>
    <property type="match status" value="1"/>
</dbReference>
<dbReference type="SUPFAM" id="SSF46689">
    <property type="entry name" value="Homeodomain-like"/>
    <property type="match status" value="1"/>
</dbReference>
<dbReference type="InterPro" id="IPR023772">
    <property type="entry name" value="DNA-bd_HTH_TetR-type_CS"/>
</dbReference>
<dbReference type="Proteomes" id="UP000032266">
    <property type="component" value="Chromosome"/>
</dbReference>
<dbReference type="PANTHER" id="PTHR43479:SF11">
    <property type="entry name" value="ACREF_ENVCD OPERON REPRESSOR-RELATED"/>
    <property type="match status" value="1"/>
</dbReference>
<keyword evidence="3 5" id="KW-0238">DNA-binding</keyword>
<dbReference type="NCBIfam" id="NF007015">
    <property type="entry name" value="PRK09480.1"/>
    <property type="match status" value="1"/>
</dbReference>